<dbReference type="InterPro" id="IPR036291">
    <property type="entry name" value="NAD(P)-bd_dom_sf"/>
</dbReference>
<dbReference type="GO" id="GO:0016616">
    <property type="term" value="F:oxidoreductase activity, acting on the CH-OH group of donors, NAD or NADP as acceptor"/>
    <property type="evidence" value="ECO:0007669"/>
    <property type="project" value="InterPro"/>
</dbReference>
<feature type="domain" description="D-isomer specific 2-hydroxyacid dehydrogenase NAD-binding" evidence="6">
    <location>
        <begin position="108"/>
        <end position="278"/>
    </location>
</feature>
<evidence type="ECO:0000259" key="5">
    <source>
        <dbReference type="Pfam" id="PF00389"/>
    </source>
</evidence>
<keyword evidence="8" id="KW-1185">Reference proteome</keyword>
<sequence length="314" mass="36136">MKILITAGYHLSEDKLDLLRDLGCQPVLWPKEKEPVAEEHWDADILFSYQVFNYTDVRRFHNLKLIQLTSSGIDHIPMEYLREKNIKLCNARGIYSIPIAEWVLLKTMEIYRNSRFYEKAQEGKVWKKHREMEEIYGKTVGIVGTGSIGTETAKRFHSFGAKVVGINRDGRKIEAFHECHSIHHLAKVVGEWDILVLALPLTKDTEGLINEAILAQMKKEALLINVSRGPVIVEEALMDHLNRERLKGAALDVFQEEPLPEESLWWSHPKVLVTPHVSFLSTSVPERAFQLAYRNIKAFKEGRPLENLQTSLFK</sequence>
<evidence type="ECO:0000256" key="4">
    <source>
        <dbReference type="RuleBase" id="RU003719"/>
    </source>
</evidence>
<dbReference type="Pfam" id="PF02826">
    <property type="entry name" value="2-Hacid_dh_C"/>
    <property type="match status" value="1"/>
</dbReference>
<dbReference type="GO" id="GO:0051287">
    <property type="term" value="F:NAD binding"/>
    <property type="evidence" value="ECO:0007669"/>
    <property type="project" value="InterPro"/>
</dbReference>
<protein>
    <submittedName>
        <fullName evidence="7">Phosphoglycerate dehydrogenase</fullName>
    </submittedName>
</protein>
<evidence type="ECO:0000256" key="2">
    <source>
        <dbReference type="ARBA" id="ARBA00023002"/>
    </source>
</evidence>
<dbReference type="RefSeq" id="WP_176968381.1">
    <property type="nucleotide sequence ID" value="NZ_FNPV01000007.1"/>
</dbReference>
<accession>A0A1H3PWT3</accession>
<evidence type="ECO:0000313" key="8">
    <source>
        <dbReference type="Proteomes" id="UP000199230"/>
    </source>
</evidence>
<dbReference type="EMBL" id="FNPV01000007">
    <property type="protein sequence ID" value="SDZ04869.1"/>
    <property type="molecule type" value="Genomic_DNA"/>
</dbReference>
<name>A0A1H3PWT3_9FIRM</name>
<evidence type="ECO:0000256" key="3">
    <source>
        <dbReference type="ARBA" id="ARBA00023027"/>
    </source>
</evidence>
<dbReference type="Proteomes" id="UP000199230">
    <property type="component" value="Unassembled WGS sequence"/>
</dbReference>
<dbReference type="PANTHER" id="PTHR43333:SF1">
    <property type="entry name" value="D-ISOMER SPECIFIC 2-HYDROXYACID DEHYDROGENASE NAD-BINDING DOMAIN-CONTAINING PROTEIN"/>
    <property type="match status" value="1"/>
</dbReference>
<reference evidence="7 8" key="1">
    <citation type="submission" date="2016-10" db="EMBL/GenBank/DDBJ databases">
        <authorList>
            <person name="de Groot N.N."/>
        </authorList>
    </citation>
    <scope>NUCLEOTIDE SEQUENCE [LARGE SCALE GENOMIC DNA]</scope>
    <source>
        <strain evidence="7 8">APO</strain>
    </source>
</reference>
<organism evidence="7 8">
    <name type="scientific">Tindallia californiensis</name>
    <dbReference type="NCBI Taxonomy" id="159292"/>
    <lineage>
        <taxon>Bacteria</taxon>
        <taxon>Bacillati</taxon>
        <taxon>Bacillota</taxon>
        <taxon>Clostridia</taxon>
        <taxon>Peptostreptococcales</taxon>
        <taxon>Tindalliaceae</taxon>
        <taxon>Tindallia</taxon>
    </lineage>
</organism>
<keyword evidence="2 4" id="KW-0560">Oxidoreductase</keyword>
<dbReference type="Gene3D" id="3.40.50.720">
    <property type="entry name" value="NAD(P)-binding Rossmann-like Domain"/>
    <property type="match status" value="2"/>
</dbReference>
<evidence type="ECO:0000313" key="7">
    <source>
        <dbReference type="EMBL" id="SDZ04869.1"/>
    </source>
</evidence>
<keyword evidence="3" id="KW-0520">NAD</keyword>
<dbReference type="Pfam" id="PF00389">
    <property type="entry name" value="2-Hacid_dh"/>
    <property type="match status" value="1"/>
</dbReference>
<comment type="similarity">
    <text evidence="1 4">Belongs to the D-isomer specific 2-hydroxyacid dehydrogenase family.</text>
</comment>
<gene>
    <name evidence="7" type="ORF">SAMN05192546_107113</name>
</gene>
<proteinExistence type="inferred from homology"/>
<feature type="domain" description="D-isomer specific 2-hydroxyacid dehydrogenase catalytic" evidence="5">
    <location>
        <begin position="12"/>
        <end position="307"/>
    </location>
</feature>
<dbReference type="InterPro" id="IPR006139">
    <property type="entry name" value="D-isomer_2_OHA_DH_cat_dom"/>
</dbReference>
<evidence type="ECO:0000259" key="6">
    <source>
        <dbReference type="Pfam" id="PF02826"/>
    </source>
</evidence>
<dbReference type="SUPFAM" id="SSF52283">
    <property type="entry name" value="Formate/glycerate dehydrogenase catalytic domain-like"/>
    <property type="match status" value="1"/>
</dbReference>
<dbReference type="InterPro" id="IPR006140">
    <property type="entry name" value="D-isomer_DH_NAD-bd"/>
</dbReference>
<dbReference type="STRING" id="159292.SAMN05192546_107113"/>
<dbReference type="PANTHER" id="PTHR43333">
    <property type="entry name" value="2-HACID_DH_C DOMAIN-CONTAINING PROTEIN"/>
    <property type="match status" value="1"/>
</dbReference>
<dbReference type="SUPFAM" id="SSF51735">
    <property type="entry name" value="NAD(P)-binding Rossmann-fold domains"/>
    <property type="match status" value="1"/>
</dbReference>
<evidence type="ECO:0000256" key="1">
    <source>
        <dbReference type="ARBA" id="ARBA00005854"/>
    </source>
</evidence>
<dbReference type="AlphaFoldDB" id="A0A1H3PWT3"/>